<feature type="region of interest" description="Disordered" evidence="1">
    <location>
        <begin position="125"/>
        <end position="148"/>
    </location>
</feature>
<feature type="compositionally biased region" description="Polar residues" evidence="1">
    <location>
        <begin position="51"/>
        <end position="84"/>
    </location>
</feature>
<name>A0A8S3XJY1_PARAO</name>
<feature type="region of interest" description="Disordered" evidence="1">
    <location>
        <begin position="46"/>
        <end position="92"/>
    </location>
</feature>
<dbReference type="Proteomes" id="UP000691718">
    <property type="component" value="Unassembled WGS sequence"/>
</dbReference>
<sequence length="182" mass="20139">MRQGGNAQSCRGNSYSFQHITNKDKDKFKPLKLGRHAVFNEEQENILTEKATASTSSRNVIGPQPSTSVDITNYKPNDIINQENNKSDSEPLASVLSQLIPLPSIDKDQDLVTTASLTDEDIIDSVSKSKEEQNQDDQVDDSEPSPTVQQALDAAKVVEKILLFHEDGSTTSQDMHKILEKI</sequence>
<comment type="caution">
    <text evidence="2">The sequence shown here is derived from an EMBL/GenBank/DDBJ whole genome shotgun (WGS) entry which is preliminary data.</text>
</comment>
<keyword evidence="3" id="KW-1185">Reference proteome</keyword>
<proteinExistence type="predicted"/>
<dbReference type="EMBL" id="CAJQZP010001196">
    <property type="protein sequence ID" value="CAG5028075.1"/>
    <property type="molecule type" value="Genomic_DNA"/>
</dbReference>
<dbReference type="AlphaFoldDB" id="A0A8S3XJY1"/>
<evidence type="ECO:0000313" key="2">
    <source>
        <dbReference type="EMBL" id="CAG5028075.1"/>
    </source>
</evidence>
<protein>
    <submittedName>
        <fullName evidence="2">(apollo) hypothetical protein</fullName>
    </submittedName>
</protein>
<feature type="compositionally biased region" description="Acidic residues" evidence="1">
    <location>
        <begin position="134"/>
        <end position="143"/>
    </location>
</feature>
<organism evidence="2 3">
    <name type="scientific">Parnassius apollo</name>
    <name type="common">Apollo butterfly</name>
    <name type="synonym">Papilio apollo</name>
    <dbReference type="NCBI Taxonomy" id="110799"/>
    <lineage>
        <taxon>Eukaryota</taxon>
        <taxon>Metazoa</taxon>
        <taxon>Ecdysozoa</taxon>
        <taxon>Arthropoda</taxon>
        <taxon>Hexapoda</taxon>
        <taxon>Insecta</taxon>
        <taxon>Pterygota</taxon>
        <taxon>Neoptera</taxon>
        <taxon>Endopterygota</taxon>
        <taxon>Lepidoptera</taxon>
        <taxon>Glossata</taxon>
        <taxon>Ditrysia</taxon>
        <taxon>Papilionoidea</taxon>
        <taxon>Papilionidae</taxon>
        <taxon>Parnassiinae</taxon>
        <taxon>Parnassini</taxon>
        <taxon>Parnassius</taxon>
        <taxon>Parnassius</taxon>
    </lineage>
</organism>
<evidence type="ECO:0000256" key="1">
    <source>
        <dbReference type="SAM" id="MobiDB-lite"/>
    </source>
</evidence>
<accession>A0A8S3XJY1</accession>
<reference evidence="2" key="1">
    <citation type="submission" date="2021-04" db="EMBL/GenBank/DDBJ databases">
        <authorList>
            <person name="Tunstrom K."/>
        </authorList>
    </citation>
    <scope>NUCLEOTIDE SEQUENCE</scope>
</reference>
<gene>
    <name evidence="2" type="ORF">PAPOLLO_LOCUS18955</name>
</gene>
<dbReference type="OrthoDB" id="6626830at2759"/>
<evidence type="ECO:0000313" key="3">
    <source>
        <dbReference type="Proteomes" id="UP000691718"/>
    </source>
</evidence>